<proteinExistence type="predicted"/>
<dbReference type="Gene3D" id="2.170.300.10">
    <property type="entry name" value="Tie2 ligand-binding domain superfamily"/>
    <property type="match status" value="1"/>
</dbReference>
<keyword evidence="3" id="KW-1015">Disulfide bond</keyword>
<keyword evidence="4" id="KW-0812">Transmembrane</keyword>
<accession>A0A9P0D1T9</accession>
<keyword evidence="7" id="KW-1185">Reference proteome</keyword>
<evidence type="ECO:0000259" key="5">
    <source>
        <dbReference type="Pfam" id="PF07546"/>
    </source>
</evidence>
<dbReference type="PANTHER" id="PTHR24043">
    <property type="entry name" value="SCAVENGER RECEPTOR CLASS F"/>
    <property type="match status" value="1"/>
</dbReference>
<dbReference type="InterPro" id="IPR011489">
    <property type="entry name" value="EMI_domain"/>
</dbReference>
<name>A0A9P0D1T9_9CUCU</name>
<dbReference type="EMBL" id="OV651818">
    <property type="protein sequence ID" value="CAH1112350.1"/>
    <property type="molecule type" value="Genomic_DNA"/>
</dbReference>
<evidence type="ECO:0000256" key="4">
    <source>
        <dbReference type="SAM" id="Phobius"/>
    </source>
</evidence>
<reference evidence="6" key="1">
    <citation type="submission" date="2022-01" db="EMBL/GenBank/DDBJ databases">
        <authorList>
            <person name="King R."/>
        </authorList>
    </citation>
    <scope>NUCLEOTIDE SEQUENCE</scope>
</reference>
<keyword evidence="1" id="KW-0245">EGF-like domain</keyword>
<keyword evidence="4" id="KW-0472">Membrane</keyword>
<dbReference type="Pfam" id="PF07546">
    <property type="entry name" value="EMI"/>
    <property type="match status" value="1"/>
</dbReference>
<dbReference type="OrthoDB" id="192253at2759"/>
<gene>
    <name evidence="6" type="ORF">PSYICH_LOCUS11754</name>
</gene>
<evidence type="ECO:0000256" key="1">
    <source>
        <dbReference type="ARBA" id="ARBA00022536"/>
    </source>
</evidence>
<organism evidence="6 7">
    <name type="scientific">Psylliodes chrysocephalus</name>
    <dbReference type="NCBI Taxonomy" id="3402493"/>
    <lineage>
        <taxon>Eukaryota</taxon>
        <taxon>Metazoa</taxon>
        <taxon>Ecdysozoa</taxon>
        <taxon>Arthropoda</taxon>
        <taxon>Hexapoda</taxon>
        <taxon>Insecta</taxon>
        <taxon>Pterygota</taxon>
        <taxon>Neoptera</taxon>
        <taxon>Endopterygota</taxon>
        <taxon>Coleoptera</taxon>
        <taxon>Polyphaga</taxon>
        <taxon>Cucujiformia</taxon>
        <taxon>Chrysomeloidea</taxon>
        <taxon>Chrysomelidae</taxon>
        <taxon>Galerucinae</taxon>
        <taxon>Alticini</taxon>
        <taxon>Psylliodes</taxon>
    </lineage>
</organism>
<dbReference type="GO" id="GO:0048513">
    <property type="term" value="P:animal organ development"/>
    <property type="evidence" value="ECO:0007669"/>
    <property type="project" value="UniProtKB-ARBA"/>
</dbReference>
<evidence type="ECO:0000256" key="3">
    <source>
        <dbReference type="ARBA" id="ARBA00023157"/>
    </source>
</evidence>
<dbReference type="AlphaFoldDB" id="A0A9P0D1T9"/>
<protein>
    <recommendedName>
        <fullName evidence="5">EMI domain-containing protein</fullName>
    </recommendedName>
</protein>
<dbReference type="GO" id="GO:0048731">
    <property type="term" value="P:system development"/>
    <property type="evidence" value="ECO:0007669"/>
    <property type="project" value="UniProtKB-ARBA"/>
</dbReference>
<evidence type="ECO:0000256" key="2">
    <source>
        <dbReference type="ARBA" id="ARBA00022729"/>
    </source>
</evidence>
<feature type="domain" description="EMI" evidence="5">
    <location>
        <begin position="30"/>
        <end position="95"/>
    </location>
</feature>
<dbReference type="InterPro" id="IPR042635">
    <property type="entry name" value="MEGF10/SREC1/2-like"/>
</dbReference>
<evidence type="ECO:0000313" key="7">
    <source>
        <dbReference type="Proteomes" id="UP001153636"/>
    </source>
</evidence>
<dbReference type="GO" id="GO:0005044">
    <property type="term" value="F:scavenger receptor activity"/>
    <property type="evidence" value="ECO:0007669"/>
    <property type="project" value="InterPro"/>
</dbReference>
<keyword evidence="4" id="KW-1133">Transmembrane helix</keyword>
<sequence length="555" mass="62663">MKKVMGMWQIIRIFLILKINFIYGKLAGDHICLTEETFLVNVTEHYVKNATVRNYHWCYNVPPRCSFYTVKKINDIRIVEKNESRIVEACCPGFIERDDHCILSCPICKNGICENGNCNCISGYTGENCDQDCLPGEWGPNCSKFCNCHNNKCHPKTGLCIENTTTMISTTTTDTTTTYIIKETTTNFSSSTKIDGTNENIIDQVINRTTAENVIPAFSTIPTNNDFSTQENKFTKLTTITEHTENPTTKMYPSKTIETAIEDTNIFPNIEITSTTQFEKITSTEKSDMILFVSNQTTMKEVDFTTKKSDFATNTANTNFTFSKTPIATKEGLLIPVEVHYEKQKPTTYSSTMQDKNVISVTNEEYLNRQISNNFSSNEFALFGITVLIALMLVVTILSINFLRKKKRKDNIKNGKHQVSLFSASIFHSPLPDPPVTENPLYLNPIKCQNGHNITDMSSFETRIVCNVNGTSHSTLKDIREFEYDHPPSTGTFKAAAIVLNQSEVKSNSSQDYVIEPLYDEIPQKENEQNVSTSSSTYSVPPMSIYINTCGRTKF</sequence>
<feature type="transmembrane region" description="Helical" evidence="4">
    <location>
        <begin position="380"/>
        <end position="403"/>
    </location>
</feature>
<keyword evidence="2" id="KW-0732">Signal</keyword>
<dbReference type="PANTHER" id="PTHR24043:SF8">
    <property type="entry name" value="EGF-LIKE DOMAIN-CONTAINING PROTEIN"/>
    <property type="match status" value="1"/>
</dbReference>
<evidence type="ECO:0000313" key="6">
    <source>
        <dbReference type="EMBL" id="CAH1112350.1"/>
    </source>
</evidence>
<dbReference type="Proteomes" id="UP001153636">
    <property type="component" value="Chromosome 6"/>
</dbReference>
<dbReference type="CDD" id="cd00055">
    <property type="entry name" value="EGF_Lam"/>
    <property type="match status" value="1"/>
</dbReference>
<dbReference type="InterPro" id="IPR002049">
    <property type="entry name" value="LE_dom"/>
</dbReference>